<accession>A0A8D7B1R1</accession>
<feature type="non-terminal residue" evidence="9">
    <location>
        <position position="1"/>
    </location>
</feature>
<keyword evidence="7" id="KW-0472">Membrane</keyword>
<name>A0A8D7B1R1_MUSAM</name>
<keyword evidence="5" id="KW-0325">Glycoprotein</keyword>
<keyword evidence="4" id="KW-0926">Vacuole</keyword>
<dbReference type="Gene3D" id="2.120.10.30">
    <property type="entry name" value="TolB, C-terminal domain"/>
    <property type="match status" value="1"/>
</dbReference>
<evidence type="ECO:0000256" key="7">
    <source>
        <dbReference type="SAM" id="Phobius"/>
    </source>
</evidence>
<evidence type="ECO:0000256" key="2">
    <source>
        <dbReference type="ARBA" id="ARBA00009191"/>
    </source>
</evidence>
<comment type="subcellular location">
    <subcellularLocation>
        <location evidence="1">Vacuole</location>
    </subcellularLocation>
</comment>
<evidence type="ECO:0000256" key="5">
    <source>
        <dbReference type="ARBA" id="ARBA00023180"/>
    </source>
</evidence>
<feature type="domain" description="Strictosidine synthase conserved region" evidence="8">
    <location>
        <begin position="225"/>
        <end position="311"/>
    </location>
</feature>
<evidence type="ECO:0000256" key="3">
    <source>
        <dbReference type="ARBA" id="ARBA00022553"/>
    </source>
</evidence>
<dbReference type="PANTHER" id="PTHR10426:SF88">
    <property type="entry name" value="ADIPOCYTE PLASMA MEMBRANE-ASSOCIATED PROTEIN HEMOMUCIN-RELATED"/>
    <property type="match status" value="1"/>
</dbReference>
<evidence type="ECO:0000256" key="4">
    <source>
        <dbReference type="ARBA" id="ARBA00022554"/>
    </source>
</evidence>
<dbReference type="AlphaFoldDB" id="A0A8D7B1R1"/>
<comment type="similarity">
    <text evidence="2">Belongs to the strictosidine synthase family.</text>
</comment>
<dbReference type="EMBL" id="HG996467">
    <property type="protein sequence ID" value="CAG1860659.1"/>
    <property type="molecule type" value="Genomic_DNA"/>
</dbReference>
<organism evidence="9">
    <name type="scientific">Musa acuminata subsp. malaccensis</name>
    <name type="common">Wild banana</name>
    <name type="synonym">Musa malaccensis</name>
    <dbReference type="NCBI Taxonomy" id="214687"/>
    <lineage>
        <taxon>Eukaryota</taxon>
        <taxon>Viridiplantae</taxon>
        <taxon>Streptophyta</taxon>
        <taxon>Embryophyta</taxon>
        <taxon>Tracheophyta</taxon>
        <taxon>Spermatophyta</taxon>
        <taxon>Magnoliopsida</taxon>
        <taxon>Liliopsida</taxon>
        <taxon>Zingiberales</taxon>
        <taxon>Musaceae</taxon>
        <taxon>Musa</taxon>
    </lineage>
</organism>
<gene>
    <name evidence="9" type="ORF">GSMUA_55530.1</name>
</gene>
<dbReference type="GO" id="GO:0005773">
    <property type="term" value="C:vacuole"/>
    <property type="evidence" value="ECO:0007669"/>
    <property type="project" value="UniProtKB-SubCell"/>
</dbReference>
<dbReference type="Pfam" id="PF20067">
    <property type="entry name" value="SSL_N"/>
    <property type="match status" value="1"/>
</dbReference>
<protein>
    <submittedName>
        <fullName evidence="9">(wild Malaysian banana) hypothetical protein</fullName>
    </submittedName>
</protein>
<feature type="transmembrane region" description="Helical" evidence="7">
    <location>
        <begin position="73"/>
        <end position="92"/>
    </location>
</feature>
<evidence type="ECO:0000313" key="9">
    <source>
        <dbReference type="EMBL" id="CAG1860659.1"/>
    </source>
</evidence>
<dbReference type="InterPro" id="IPR011042">
    <property type="entry name" value="6-blade_b-propeller_TolB-like"/>
</dbReference>
<feature type="region of interest" description="Disordered" evidence="6">
    <location>
        <begin position="47"/>
        <end position="67"/>
    </location>
</feature>
<dbReference type="SUPFAM" id="SSF63829">
    <property type="entry name" value="Calcium-dependent phosphotriesterase"/>
    <property type="match status" value="1"/>
</dbReference>
<proteinExistence type="inferred from homology"/>
<keyword evidence="7" id="KW-0812">Transmembrane</keyword>
<evidence type="ECO:0000256" key="6">
    <source>
        <dbReference type="SAM" id="MobiDB-lite"/>
    </source>
</evidence>
<reference evidence="9" key="1">
    <citation type="submission" date="2021-03" db="EMBL/GenBank/DDBJ databases">
        <authorList>
            <consortium name="Genoscope - CEA"/>
            <person name="William W."/>
        </authorList>
    </citation>
    <scope>NUCLEOTIDE SEQUENCE</scope>
    <source>
        <strain evidence="9">Doubled-haploid Pahang</strain>
    </source>
</reference>
<keyword evidence="7" id="KW-1133">Transmembrane helix</keyword>
<dbReference type="Pfam" id="PF03088">
    <property type="entry name" value="Str_synth"/>
    <property type="match status" value="1"/>
</dbReference>
<evidence type="ECO:0000256" key="1">
    <source>
        <dbReference type="ARBA" id="ARBA00004116"/>
    </source>
</evidence>
<dbReference type="InterPro" id="IPR018119">
    <property type="entry name" value="Strictosidine_synth_cons-reg"/>
</dbReference>
<evidence type="ECO:0000259" key="8">
    <source>
        <dbReference type="Pfam" id="PF03088"/>
    </source>
</evidence>
<keyword evidence="3" id="KW-0597">Phosphoprotein</keyword>
<sequence length="433" mass="48000">RPTPPLRSTPVSLSSNAFHIQFARSHLLRLISLFHTRRAQQEARVAESIASMADSNPSPAAPAPNRTLRRPSWPIIGALLLILVPIVISIVVNDPNGFDPAPLPADYSFSASLAVAERHDRILASSKRVGEGRLPGPEDLAYDKARGFLYTGCSDGWIRRVSLKDEKMEVEDWAYVGGRPLGVALGPGGDLVVAESNNGLMIVKPDQSVAMLTDEADGLMFRLTDGVDVASDGLIYFTDASYKFNLDTHILDILEGRPHGRLMSFDSSTNQTSVLLRDLYFANGVSLSPDQRFLIFCETTLRRCRRYHIRGEKRGTVDEFIQNLPGFPDNVRYDGEGHYWIALAAGKTPEWDVVLKYPFLRKLMVTIEKFVKIPHSQRDSGILKVDLDGQPVALFSDPGLTLATSGLKIGKHLWYGSLVKDYLSRIDLTQVSR</sequence>
<dbReference type="PANTHER" id="PTHR10426">
    <property type="entry name" value="STRICTOSIDINE SYNTHASE-RELATED"/>
    <property type="match status" value="1"/>
</dbReference>